<feature type="transmembrane region" description="Helical" evidence="12">
    <location>
        <begin position="258"/>
        <end position="278"/>
    </location>
</feature>
<keyword evidence="14" id="KW-1185">Reference proteome</keyword>
<evidence type="ECO:0000256" key="12">
    <source>
        <dbReference type="SAM" id="Phobius"/>
    </source>
</evidence>
<dbReference type="EMBL" id="JACHOO010000001">
    <property type="protein sequence ID" value="MBB5751643.1"/>
    <property type="molecule type" value="Genomic_DNA"/>
</dbReference>
<dbReference type="GO" id="GO:0005886">
    <property type="term" value="C:plasma membrane"/>
    <property type="evidence" value="ECO:0007669"/>
    <property type="project" value="UniProtKB-SubCell"/>
</dbReference>
<dbReference type="GO" id="GO:0022857">
    <property type="term" value="F:transmembrane transporter activity"/>
    <property type="evidence" value="ECO:0007669"/>
    <property type="project" value="InterPro"/>
</dbReference>
<evidence type="ECO:0000256" key="10">
    <source>
        <dbReference type="ARBA" id="ARBA00039381"/>
    </source>
</evidence>
<keyword evidence="6 12" id="KW-0812">Transmembrane</keyword>
<evidence type="ECO:0000256" key="5">
    <source>
        <dbReference type="ARBA" id="ARBA00022519"/>
    </source>
</evidence>
<feature type="transmembrane region" description="Helical" evidence="12">
    <location>
        <begin position="290"/>
        <end position="307"/>
    </location>
</feature>
<dbReference type="PANTHER" id="PTHR32196">
    <property type="entry name" value="ABC TRANSPORTER PERMEASE PROTEIN YPHD-RELATED-RELATED"/>
    <property type="match status" value="1"/>
</dbReference>
<feature type="transmembrane region" description="Helical" evidence="12">
    <location>
        <begin position="314"/>
        <end position="332"/>
    </location>
</feature>
<comment type="caution">
    <text evidence="13">The sequence shown here is derived from an EMBL/GenBank/DDBJ whole genome shotgun (WGS) entry which is preliminary data.</text>
</comment>
<accession>A0A7W9CTI7</accession>
<feature type="transmembrane region" description="Helical" evidence="12">
    <location>
        <begin position="207"/>
        <end position="228"/>
    </location>
</feature>
<feature type="compositionally biased region" description="Polar residues" evidence="11">
    <location>
        <begin position="1"/>
        <end position="12"/>
    </location>
</feature>
<keyword evidence="4" id="KW-1003">Cell membrane</keyword>
<evidence type="ECO:0000256" key="3">
    <source>
        <dbReference type="ARBA" id="ARBA00022448"/>
    </source>
</evidence>
<feature type="transmembrane region" description="Helical" evidence="12">
    <location>
        <begin position="168"/>
        <end position="187"/>
    </location>
</feature>
<keyword evidence="8 12" id="KW-0472">Membrane</keyword>
<reference evidence="13 14" key="1">
    <citation type="submission" date="2020-08" db="EMBL/GenBank/DDBJ databases">
        <title>Genomic Encyclopedia of Type Strains, Phase IV (KMG-IV): sequencing the most valuable type-strain genomes for metagenomic binning, comparative biology and taxonomic classification.</title>
        <authorList>
            <person name="Goeker M."/>
        </authorList>
    </citation>
    <scope>NUCLEOTIDE SEQUENCE [LARGE SCALE GENOMIC DNA]</scope>
    <source>
        <strain evidence="13 14">DSM 16268</strain>
    </source>
</reference>
<keyword evidence="7 12" id="KW-1133">Transmembrane helix</keyword>
<evidence type="ECO:0000256" key="11">
    <source>
        <dbReference type="SAM" id="MobiDB-lite"/>
    </source>
</evidence>
<keyword evidence="3" id="KW-0813">Transport</keyword>
<evidence type="ECO:0000313" key="13">
    <source>
        <dbReference type="EMBL" id="MBB5751643.1"/>
    </source>
</evidence>
<dbReference type="Proteomes" id="UP000523821">
    <property type="component" value="Unassembled WGS sequence"/>
</dbReference>
<feature type="transmembrane region" description="Helical" evidence="12">
    <location>
        <begin position="74"/>
        <end position="95"/>
    </location>
</feature>
<protein>
    <recommendedName>
        <fullName evidence="10">Autoinducer 2 import system permease protein LsrD</fullName>
    </recommendedName>
</protein>
<evidence type="ECO:0000256" key="4">
    <source>
        <dbReference type="ARBA" id="ARBA00022475"/>
    </source>
</evidence>
<feature type="transmembrane region" description="Helical" evidence="12">
    <location>
        <begin position="132"/>
        <end position="156"/>
    </location>
</feature>
<evidence type="ECO:0000256" key="6">
    <source>
        <dbReference type="ARBA" id="ARBA00022692"/>
    </source>
</evidence>
<dbReference type="RefSeq" id="WP_183852493.1">
    <property type="nucleotide sequence ID" value="NZ_JACHOO010000001.1"/>
</dbReference>
<organism evidence="13 14">
    <name type="scientific">Prosthecomicrobium pneumaticum</name>
    <dbReference type="NCBI Taxonomy" id="81895"/>
    <lineage>
        <taxon>Bacteria</taxon>
        <taxon>Pseudomonadati</taxon>
        <taxon>Pseudomonadota</taxon>
        <taxon>Alphaproteobacteria</taxon>
        <taxon>Hyphomicrobiales</taxon>
        <taxon>Kaistiaceae</taxon>
        <taxon>Prosthecomicrobium</taxon>
    </lineage>
</organism>
<dbReference type="Pfam" id="PF02653">
    <property type="entry name" value="BPD_transp_2"/>
    <property type="match status" value="1"/>
</dbReference>
<feature type="transmembrane region" description="Helical" evidence="12">
    <location>
        <begin position="338"/>
        <end position="355"/>
    </location>
</feature>
<proteinExistence type="predicted"/>
<comment type="subcellular location">
    <subcellularLocation>
        <location evidence="1">Cell membrane</location>
        <topology evidence="1">Multi-pass membrane protein</topology>
    </subcellularLocation>
</comment>
<comment type="function">
    <text evidence="9">Part of the ABC transporter complex LsrABCD involved in autoinducer 2 (AI-2) import. Probably responsible for the translocation of the substrate across the membrane.</text>
</comment>
<comment type="subunit">
    <text evidence="2">The complex is composed of two ATP-binding proteins (LsrA), two transmembrane proteins (LsrC and LsrD) and a solute-binding protein (LsrB).</text>
</comment>
<dbReference type="CDD" id="cd06579">
    <property type="entry name" value="TM_PBP1_transp_AraH_like"/>
    <property type="match status" value="1"/>
</dbReference>
<evidence type="ECO:0000313" key="14">
    <source>
        <dbReference type="Proteomes" id="UP000523821"/>
    </source>
</evidence>
<feature type="transmembrane region" description="Helical" evidence="12">
    <location>
        <begin position="49"/>
        <end position="68"/>
    </location>
</feature>
<evidence type="ECO:0000256" key="2">
    <source>
        <dbReference type="ARBA" id="ARBA00011262"/>
    </source>
</evidence>
<sequence>MTISDTNPPASTGQGGSPPHGAAAPTHHVAPQADHADRAKSFVQRVADLRAWLFLAALIIVFESWARLDFGGTFVLNGFNLQSIAIFAVAPLLLATGQTFVIISGGIDLSLGFIMGLAAVVASHAINALNPALGLPLAVLGGFVIAVAVAAIPGFVNGLLISRLKVPPFIGTLGMFGVARGVAFLLAGGTTVPVSNSVFATIGNGRFYSIPYIVIIAAVFVLIMHYLLSQTRFGQHNYAIGANVQAARRSGIDIKSHLLRLYILSAICAGVAGVLYAARFSAGAAQAGEPLLLDSVAAVVIGGASLFGGSGTILGTVAGALVIAVIQYGLVFVNVEPFWQFISVGVVIIISVLIDQAQRRFSGGRQDE</sequence>
<feature type="transmembrane region" description="Helical" evidence="12">
    <location>
        <begin position="107"/>
        <end position="126"/>
    </location>
</feature>
<gene>
    <name evidence="13" type="ORF">GGQ63_000686</name>
</gene>
<evidence type="ECO:0000256" key="7">
    <source>
        <dbReference type="ARBA" id="ARBA00022989"/>
    </source>
</evidence>
<dbReference type="InterPro" id="IPR001851">
    <property type="entry name" value="ABC_transp_permease"/>
</dbReference>
<feature type="region of interest" description="Disordered" evidence="11">
    <location>
        <begin position="1"/>
        <end position="30"/>
    </location>
</feature>
<evidence type="ECO:0000256" key="1">
    <source>
        <dbReference type="ARBA" id="ARBA00004651"/>
    </source>
</evidence>
<evidence type="ECO:0000256" key="9">
    <source>
        <dbReference type="ARBA" id="ARBA00025439"/>
    </source>
</evidence>
<evidence type="ECO:0000256" key="8">
    <source>
        <dbReference type="ARBA" id="ARBA00023136"/>
    </source>
</evidence>
<name>A0A7W9CTI7_9HYPH</name>
<keyword evidence="5" id="KW-0997">Cell inner membrane</keyword>
<dbReference type="PANTHER" id="PTHR32196:SF71">
    <property type="entry name" value="AUTOINDUCER 2 IMPORT SYSTEM PERMEASE PROTEIN LSRD"/>
    <property type="match status" value="1"/>
</dbReference>
<dbReference type="AlphaFoldDB" id="A0A7W9CTI7"/>